<accession>A0A1Y2H9G8</accession>
<evidence type="ECO:0000313" key="1">
    <source>
        <dbReference type="EMBL" id="ORZ29692.1"/>
    </source>
</evidence>
<dbReference type="EMBL" id="MCFL01000135">
    <property type="protein sequence ID" value="ORZ29692.1"/>
    <property type="molecule type" value="Genomic_DNA"/>
</dbReference>
<sequence length="175" mass="18854">MSESGRGLRQLFHVFTYGGCPHSMSIGVDPLTVGSLAAPSSVAALDHGRFFLCVMHAMPCLFQIFCFLGDSSPVPLPDDAHKSDPRNLPKTLLASFSLITPTLTTLEAKQSVCDLANPTKSSKTFFARRCCSFSTPLPIPKLIAIADPISTPTVCRGYKVGSRSHGHPLFPSSRF</sequence>
<name>A0A1Y2H9G8_9FUNG</name>
<keyword evidence="2" id="KW-1185">Reference proteome</keyword>
<comment type="caution">
    <text evidence="1">The sequence shown here is derived from an EMBL/GenBank/DDBJ whole genome shotgun (WGS) entry which is preliminary data.</text>
</comment>
<evidence type="ECO:0000313" key="2">
    <source>
        <dbReference type="Proteomes" id="UP000193411"/>
    </source>
</evidence>
<protein>
    <submittedName>
        <fullName evidence="1">Uncharacterized protein</fullName>
    </submittedName>
</protein>
<dbReference type="AlphaFoldDB" id="A0A1Y2H9G8"/>
<dbReference type="Proteomes" id="UP000193411">
    <property type="component" value="Unassembled WGS sequence"/>
</dbReference>
<organism evidence="1 2">
    <name type="scientific">Catenaria anguillulae PL171</name>
    <dbReference type="NCBI Taxonomy" id="765915"/>
    <lineage>
        <taxon>Eukaryota</taxon>
        <taxon>Fungi</taxon>
        <taxon>Fungi incertae sedis</taxon>
        <taxon>Blastocladiomycota</taxon>
        <taxon>Blastocladiomycetes</taxon>
        <taxon>Blastocladiales</taxon>
        <taxon>Catenariaceae</taxon>
        <taxon>Catenaria</taxon>
    </lineage>
</organism>
<reference evidence="1 2" key="1">
    <citation type="submission" date="2016-07" db="EMBL/GenBank/DDBJ databases">
        <title>Pervasive Adenine N6-methylation of Active Genes in Fungi.</title>
        <authorList>
            <consortium name="DOE Joint Genome Institute"/>
            <person name="Mondo S.J."/>
            <person name="Dannebaum R.O."/>
            <person name="Kuo R.C."/>
            <person name="Labutti K."/>
            <person name="Haridas S."/>
            <person name="Kuo A."/>
            <person name="Salamov A."/>
            <person name="Ahrendt S.R."/>
            <person name="Lipzen A."/>
            <person name="Sullivan W."/>
            <person name="Andreopoulos W.B."/>
            <person name="Clum A."/>
            <person name="Lindquist E."/>
            <person name="Daum C."/>
            <person name="Ramamoorthy G.K."/>
            <person name="Gryganskyi A."/>
            <person name="Culley D."/>
            <person name="Magnuson J.K."/>
            <person name="James T.Y."/>
            <person name="O'Malley M.A."/>
            <person name="Stajich J.E."/>
            <person name="Spatafora J.W."/>
            <person name="Visel A."/>
            <person name="Grigoriev I.V."/>
        </authorList>
    </citation>
    <scope>NUCLEOTIDE SEQUENCE [LARGE SCALE GENOMIC DNA]</scope>
    <source>
        <strain evidence="1 2">PL171</strain>
    </source>
</reference>
<proteinExistence type="predicted"/>
<gene>
    <name evidence="1" type="ORF">BCR44DRAFT_1047284</name>
</gene>